<name>A0A2M9XT24_9LEPT</name>
<reference evidence="2 5" key="2">
    <citation type="submission" date="2018-11" db="EMBL/GenBank/DDBJ databases">
        <title>Complete genome sequence of Leptospira kmetyi isolate LS 001/16 from soil sample associated with a leptospirosis patient in Kelantan.</title>
        <authorList>
            <person name="Muhammad Yusoff F."/>
            <person name="Muhammad Yusoff S."/>
            <person name="Ahmad M.N."/>
            <person name="Yusof N.Y."/>
            <person name="Aziah I."/>
        </authorList>
    </citation>
    <scope>NUCLEOTIDE SEQUENCE [LARGE SCALE GENOMIC DNA]</scope>
    <source>
        <strain evidence="2 5">LS 001/16</strain>
    </source>
</reference>
<keyword evidence="1" id="KW-1133">Transmembrane helix</keyword>
<dbReference type="EMBL" id="NPDP01000009">
    <property type="protein sequence ID" value="PJZ30615.1"/>
    <property type="molecule type" value="Genomic_DNA"/>
</dbReference>
<organism evidence="2 5">
    <name type="scientific">Leptospira kmetyi</name>
    <dbReference type="NCBI Taxonomy" id="408139"/>
    <lineage>
        <taxon>Bacteria</taxon>
        <taxon>Pseudomonadati</taxon>
        <taxon>Spirochaetota</taxon>
        <taxon>Spirochaetia</taxon>
        <taxon>Leptospirales</taxon>
        <taxon>Leptospiraceae</taxon>
        <taxon>Leptospira</taxon>
    </lineage>
</organism>
<sequence length="251" mass="28423">MEKIRLGVYAFGIIVVGILVFTLSKSWFILDRGVELVEPGSSKEEPLTPADRSGDLLNHSVVLWERYLFYPFELSRETVAGHRKTLNHARNLTVIDLESGNPRKLFNRNVYIWDYFTGTEKEKEVSAAEGTEESELDSVLASGISTGKNLILIGMTEDTNKDGFLNQRDRKQVFVYNPIGASLVGVLPRKYSLEKILPSSGKERLVMIVSLEEEKEEPKKKKPVATSPKLPEITFYIYDIRNGRGMLVERP</sequence>
<dbReference type="Proteomes" id="UP000276407">
    <property type="component" value="Chromosome 1"/>
</dbReference>
<evidence type="ECO:0000313" key="4">
    <source>
        <dbReference type="Proteomes" id="UP000231919"/>
    </source>
</evidence>
<protein>
    <submittedName>
        <fullName evidence="2">Uncharacterized protein</fullName>
    </submittedName>
</protein>
<dbReference type="OrthoDB" id="341723at2"/>
<evidence type="ECO:0000256" key="1">
    <source>
        <dbReference type="SAM" id="Phobius"/>
    </source>
</evidence>
<dbReference type="AlphaFoldDB" id="A0A2M9XT24"/>
<reference evidence="3 4" key="1">
    <citation type="submission" date="2017-07" db="EMBL/GenBank/DDBJ databases">
        <title>Leptospira spp. isolated from tropical soils.</title>
        <authorList>
            <person name="Thibeaux R."/>
            <person name="Iraola G."/>
            <person name="Ferres I."/>
            <person name="Bierque E."/>
            <person name="Girault D."/>
            <person name="Soupe-Gilbert M.-E."/>
            <person name="Picardeau M."/>
            <person name="Goarant C."/>
        </authorList>
    </citation>
    <scope>NUCLEOTIDE SEQUENCE [LARGE SCALE GENOMIC DNA]</scope>
    <source>
        <strain evidence="3 4">JW2-C-B1</strain>
    </source>
</reference>
<evidence type="ECO:0000313" key="5">
    <source>
        <dbReference type="Proteomes" id="UP000276407"/>
    </source>
</evidence>
<evidence type="ECO:0000313" key="3">
    <source>
        <dbReference type="EMBL" id="PJZ30615.1"/>
    </source>
</evidence>
<gene>
    <name evidence="3" type="ORF">CH378_07015</name>
    <name evidence="2" type="ORF">EFP84_02870</name>
</gene>
<evidence type="ECO:0000313" key="2">
    <source>
        <dbReference type="EMBL" id="AYV54554.1"/>
    </source>
</evidence>
<keyword evidence="4" id="KW-1185">Reference proteome</keyword>
<dbReference type="KEGG" id="lkm:EFP84_02870"/>
<dbReference type="RefSeq" id="WP_010574604.1">
    <property type="nucleotide sequence ID" value="NZ_CP033614.1"/>
</dbReference>
<accession>A0A2M9XT24</accession>
<keyword evidence="1" id="KW-0472">Membrane</keyword>
<proteinExistence type="predicted"/>
<keyword evidence="1" id="KW-0812">Transmembrane</keyword>
<dbReference type="Proteomes" id="UP000231919">
    <property type="component" value="Unassembled WGS sequence"/>
</dbReference>
<dbReference type="EMBL" id="CP033614">
    <property type="protein sequence ID" value="AYV54554.1"/>
    <property type="molecule type" value="Genomic_DNA"/>
</dbReference>
<feature type="transmembrane region" description="Helical" evidence="1">
    <location>
        <begin position="6"/>
        <end position="23"/>
    </location>
</feature>